<dbReference type="STRING" id="9785.ENSLAFP00000027083"/>
<dbReference type="OMA" id="PQKFCTP"/>
<evidence type="ECO:0000313" key="1">
    <source>
        <dbReference type="Ensembl" id="ENSLAFP00000027083.1"/>
    </source>
</evidence>
<dbReference type="HOGENOM" id="CLU_140741_0_0_1"/>
<dbReference type="Pfam" id="PF15083">
    <property type="entry name" value="Colipase-like"/>
    <property type="match status" value="1"/>
</dbReference>
<organism evidence="1 2">
    <name type="scientific">Loxodonta africana</name>
    <name type="common">African elephant</name>
    <dbReference type="NCBI Taxonomy" id="9785"/>
    <lineage>
        <taxon>Eukaryota</taxon>
        <taxon>Metazoa</taxon>
        <taxon>Chordata</taxon>
        <taxon>Craniata</taxon>
        <taxon>Vertebrata</taxon>
        <taxon>Euteleostomi</taxon>
        <taxon>Mammalia</taxon>
        <taxon>Eutheria</taxon>
        <taxon>Afrotheria</taxon>
        <taxon>Proboscidea</taxon>
        <taxon>Elephantidae</taxon>
        <taxon>Loxodonta</taxon>
    </lineage>
</organism>
<dbReference type="Ensembl" id="ENSLAFT00000027607.1">
    <property type="protein sequence ID" value="ENSLAFP00000027083.1"/>
    <property type="gene ID" value="ENSLAFG00000031708.1"/>
</dbReference>
<reference evidence="1 2" key="1">
    <citation type="submission" date="2009-06" db="EMBL/GenBank/DDBJ databases">
        <title>The Genome Sequence of Loxodonta africana (African elephant).</title>
        <authorList>
            <person name="Di Palma F."/>
            <person name="Heiman D."/>
            <person name="Young S."/>
            <person name="Johnson J."/>
            <person name="Lander E.S."/>
            <person name="Lindblad-Toh K."/>
        </authorList>
    </citation>
    <scope>NUCLEOTIDE SEQUENCE [LARGE SCALE GENOMIC DNA]</scope>
    <source>
        <strain evidence="1 2">Isolate ISIS603380</strain>
    </source>
</reference>
<dbReference type="InParanoid" id="G3UGX5"/>
<reference evidence="1" key="2">
    <citation type="submission" date="2025-08" db="UniProtKB">
        <authorList>
            <consortium name="Ensembl"/>
        </authorList>
    </citation>
    <scope>IDENTIFICATION</scope>
    <source>
        <strain evidence="1">Isolate ISIS603380</strain>
    </source>
</reference>
<reference evidence="1" key="3">
    <citation type="submission" date="2025-09" db="UniProtKB">
        <authorList>
            <consortium name="Ensembl"/>
        </authorList>
    </citation>
    <scope>IDENTIFICATION</scope>
    <source>
        <strain evidence="1">Isolate ISIS603380</strain>
    </source>
</reference>
<dbReference type="AlphaFoldDB" id="G3UGX5"/>
<dbReference type="GeneTree" id="ENSGT00390000012041"/>
<proteinExistence type="predicted"/>
<evidence type="ECO:0008006" key="3">
    <source>
        <dbReference type="Google" id="ProtNLM"/>
    </source>
</evidence>
<name>G3UGX5_LOXAF</name>
<accession>G3UGX5</accession>
<dbReference type="eggNOG" id="ENOG502TEXX">
    <property type="taxonomic scope" value="Eukaryota"/>
</dbReference>
<sequence length="120" mass="13900">PCQEHLECQSRCCVTNSLSPQKFCTPQTIFLRCLPWRKPLGYSCLEHKECHSSCCAMTENARRSCTSRTIFLQCIPWRKPDMDFCSHHDDCNSRCCIRLVEGGHYRCVQQSGLIRQCLPL</sequence>
<dbReference type="Proteomes" id="UP000007646">
    <property type="component" value="Unassembled WGS sequence"/>
</dbReference>
<evidence type="ECO:0000313" key="2">
    <source>
        <dbReference type="Proteomes" id="UP000007646"/>
    </source>
</evidence>
<protein>
    <recommendedName>
        <fullName evidence="3">Leucine rich colipase like 1</fullName>
    </recommendedName>
</protein>
<keyword evidence="2" id="KW-1185">Reference proteome</keyword>